<accession>A0AAW2XNQ2</accession>
<organism evidence="1">
    <name type="scientific">Sesamum latifolium</name>
    <dbReference type="NCBI Taxonomy" id="2727402"/>
    <lineage>
        <taxon>Eukaryota</taxon>
        <taxon>Viridiplantae</taxon>
        <taxon>Streptophyta</taxon>
        <taxon>Embryophyta</taxon>
        <taxon>Tracheophyta</taxon>
        <taxon>Spermatophyta</taxon>
        <taxon>Magnoliopsida</taxon>
        <taxon>eudicotyledons</taxon>
        <taxon>Gunneridae</taxon>
        <taxon>Pentapetalae</taxon>
        <taxon>asterids</taxon>
        <taxon>lamiids</taxon>
        <taxon>Lamiales</taxon>
        <taxon>Pedaliaceae</taxon>
        <taxon>Sesamum</taxon>
    </lineage>
</organism>
<protein>
    <submittedName>
        <fullName evidence="1">Uncharacterized protein</fullName>
    </submittedName>
</protein>
<dbReference type="AlphaFoldDB" id="A0AAW2XNQ2"/>
<dbReference type="PANTHER" id="PTHR33116">
    <property type="entry name" value="REVERSE TRANSCRIPTASE ZINC-BINDING DOMAIN-CONTAINING PROTEIN-RELATED-RELATED"/>
    <property type="match status" value="1"/>
</dbReference>
<reference evidence="1" key="1">
    <citation type="submission" date="2020-06" db="EMBL/GenBank/DDBJ databases">
        <authorList>
            <person name="Li T."/>
            <person name="Hu X."/>
            <person name="Zhang T."/>
            <person name="Song X."/>
            <person name="Zhang H."/>
            <person name="Dai N."/>
            <person name="Sheng W."/>
            <person name="Hou X."/>
            <person name="Wei L."/>
        </authorList>
    </citation>
    <scope>NUCLEOTIDE SEQUENCE</scope>
    <source>
        <strain evidence="1">KEN1</strain>
        <tissue evidence="1">Leaf</tissue>
    </source>
</reference>
<proteinExistence type="predicted"/>
<dbReference type="EMBL" id="JACGWN010000003">
    <property type="protein sequence ID" value="KAL0455331.1"/>
    <property type="molecule type" value="Genomic_DNA"/>
</dbReference>
<reference evidence="1" key="2">
    <citation type="journal article" date="2024" name="Plant">
        <title>Genomic evolution and insights into agronomic trait innovations of Sesamum species.</title>
        <authorList>
            <person name="Miao H."/>
            <person name="Wang L."/>
            <person name="Qu L."/>
            <person name="Liu H."/>
            <person name="Sun Y."/>
            <person name="Le M."/>
            <person name="Wang Q."/>
            <person name="Wei S."/>
            <person name="Zheng Y."/>
            <person name="Lin W."/>
            <person name="Duan Y."/>
            <person name="Cao H."/>
            <person name="Xiong S."/>
            <person name="Wang X."/>
            <person name="Wei L."/>
            <person name="Li C."/>
            <person name="Ma Q."/>
            <person name="Ju M."/>
            <person name="Zhao R."/>
            <person name="Li G."/>
            <person name="Mu C."/>
            <person name="Tian Q."/>
            <person name="Mei H."/>
            <person name="Zhang T."/>
            <person name="Gao T."/>
            <person name="Zhang H."/>
        </authorList>
    </citation>
    <scope>NUCLEOTIDE SEQUENCE</scope>
    <source>
        <strain evidence="1">KEN1</strain>
    </source>
</reference>
<comment type="caution">
    <text evidence="1">The sequence shown here is derived from an EMBL/GenBank/DDBJ whole genome shotgun (WGS) entry which is preliminary data.</text>
</comment>
<name>A0AAW2XNQ2_9LAMI</name>
<gene>
    <name evidence="1" type="ORF">Slati_0872300</name>
</gene>
<sequence>MTIKYSWLHPPVKYLGLPLISSRLTAGDLMPLIQKVDERLKGWGKMQLSFAARVQLLKSDISALNIYWAMAFILPKGVIKNIESRMKKFLWQGGTGTGISKVVWAEVCKPLDEGARGSGHSNPLTVH</sequence>
<dbReference type="PANTHER" id="PTHR33116:SF76">
    <property type="entry name" value="DUF4283 DOMAIN-CONTAINING PROTEIN"/>
    <property type="match status" value="1"/>
</dbReference>
<evidence type="ECO:0000313" key="1">
    <source>
        <dbReference type="EMBL" id="KAL0455331.1"/>
    </source>
</evidence>